<dbReference type="PANTHER" id="PTHR33639:SF2">
    <property type="entry name" value="DUF393 DOMAIN-CONTAINING PROTEIN"/>
    <property type="match status" value="1"/>
</dbReference>
<dbReference type="Proteomes" id="UP000681414">
    <property type="component" value="Unassembled WGS sequence"/>
</dbReference>
<dbReference type="InterPro" id="IPR052927">
    <property type="entry name" value="DCC_oxidoreductase"/>
</dbReference>
<proteinExistence type="predicted"/>
<dbReference type="InterPro" id="IPR007263">
    <property type="entry name" value="DCC1-like"/>
</dbReference>
<evidence type="ECO:0000313" key="1">
    <source>
        <dbReference type="EMBL" id="MBS4193511.1"/>
    </source>
</evidence>
<dbReference type="RefSeq" id="WP_213122814.1">
    <property type="nucleotide sequence ID" value="NZ_JAGYPG010000001.1"/>
</dbReference>
<gene>
    <name evidence="1" type="ORF">KHA97_00320</name>
</gene>
<evidence type="ECO:0000313" key="2">
    <source>
        <dbReference type="Proteomes" id="UP000681414"/>
    </source>
</evidence>
<keyword evidence="2" id="KW-1185">Reference proteome</keyword>
<dbReference type="AlphaFoldDB" id="A0A942T908"/>
<accession>A0A942T908</accession>
<reference evidence="1 2" key="1">
    <citation type="submission" date="2021-05" db="EMBL/GenBank/DDBJ databases">
        <title>Novel Bacillus species.</title>
        <authorList>
            <person name="Liu G."/>
        </authorList>
    </citation>
    <scope>NUCLEOTIDE SEQUENCE [LARGE SCALE GENOMIC DNA]</scope>
    <source>
        <strain evidence="2">FJAT-49780</strain>
    </source>
</reference>
<dbReference type="Pfam" id="PF04134">
    <property type="entry name" value="DCC1-like"/>
    <property type="match status" value="1"/>
</dbReference>
<comment type="caution">
    <text evidence="1">The sequence shown here is derived from an EMBL/GenBank/DDBJ whole genome shotgun (WGS) entry which is preliminary data.</text>
</comment>
<name>A0A942T908_9BACI</name>
<dbReference type="PANTHER" id="PTHR33639">
    <property type="entry name" value="THIOL-DISULFIDE OXIDOREDUCTASE DCC"/>
    <property type="match status" value="1"/>
</dbReference>
<sequence>MGAIILFDGVCNFCNSSVQFIIKRDPNGYFHYASLQSEFGQSLLNKYKVPSNVNSLVLIEKNAAYFKTTAALRICKKLNSPLKWLYSFIVVPAPVRNVFYNIFAKYRYKWFGKNESCMLPPPEIRKRFLS</sequence>
<dbReference type="EMBL" id="JAGYPG010000001">
    <property type="protein sequence ID" value="MBS4193511.1"/>
    <property type="molecule type" value="Genomic_DNA"/>
</dbReference>
<protein>
    <submittedName>
        <fullName evidence="1">Thiol-disulfide oxidoreductase DCC family protein</fullName>
    </submittedName>
</protein>
<organism evidence="1 2">
    <name type="scientific">Lederbergia citri</name>
    <dbReference type="NCBI Taxonomy" id="2833580"/>
    <lineage>
        <taxon>Bacteria</taxon>
        <taxon>Bacillati</taxon>
        <taxon>Bacillota</taxon>
        <taxon>Bacilli</taxon>
        <taxon>Bacillales</taxon>
        <taxon>Bacillaceae</taxon>
        <taxon>Lederbergia</taxon>
    </lineage>
</organism>
<dbReference type="GO" id="GO:0015035">
    <property type="term" value="F:protein-disulfide reductase activity"/>
    <property type="evidence" value="ECO:0007669"/>
    <property type="project" value="InterPro"/>
</dbReference>